<evidence type="ECO:0000313" key="1">
    <source>
        <dbReference type="EMBL" id="EJR62987.1"/>
    </source>
</evidence>
<dbReference type="EMBL" id="AHFG01000092">
    <property type="protein sequence ID" value="EJR62987.1"/>
    <property type="molecule type" value="Genomic_DNA"/>
</dbReference>
<reference evidence="1 2" key="1">
    <citation type="submission" date="2012-04" db="EMBL/GenBank/DDBJ databases">
        <title>The Genome Sequence of Bacillus cereus VD154.</title>
        <authorList>
            <consortium name="The Broad Institute Genome Sequencing Platform"/>
            <consortium name="The Broad Institute Genome Sequencing Center for Infectious Disease"/>
            <person name="Feldgarden M."/>
            <person name="Van der Auwera G.A."/>
            <person name="Mahillon J."/>
            <person name="Duprez V."/>
            <person name="Timmery S."/>
            <person name="Mattelet C."/>
            <person name="Dierick K."/>
            <person name="Sun M."/>
            <person name="Yu Z."/>
            <person name="Zhu L."/>
            <person name="Hu X."/>
            <person name="Shank E.B."/>
            <person name="Swiecicka I."/>
            <person name="Hansen B.M."/>
            <person name="Andrup L."/>
            <person name="Young S.K."/>
            <person name="Zeng Q."/>
            <person name="Gargeya S."/>
            <person name="Fitzgerald M."/>
            <person name="Haas B."/>
            <person name="Abouelleil A."/>
            <person name="Alvarado L."/>
            <person name="Arachchi H.M."/>
            <person name="Berlin A."/>
            <person name="Chapman S.B."/>
            <person name="Goldberg J."/>
            <person name="Griggs A."/>
            <person name="Gujja S."/>
            <person name="Hansen M."/>
            <person name="Howarth C."/>
            <person name="Imamovic A."/>
            <person name="Larimer J."/>
            <person name="McCowen C."/>
            <person name="Montmayeur A."/>
            <person name="Murphy C."/>
            <person name="Neiman D."/>
            <person name="Pearson M."/>
            <person name="Priest M."/>
            <person name="Roberts A."/>
            <person name="Saif S."/>
            <person name="Shea T."/>
            <person name="Sisk P."/>
            <person name="Sykes S."/>
            <person name="Wortman J."/>
            <person name="Nusbaum C."/>
            <person name="Birren B."/>
        </authorList>
    </citation>
    <scope>NUCLEOTIDE SEQUENCE [LARGE SCALE GENOMIC DNA]</scope>
    <source>
        <strain evidence="1 2">VD154</strain>
    </source>
</reference>
<accession>A0A9W5NZJ2</accession>
<name>A0A9W5NZJ2_BACCE</name>
<dbReference type="RefSeq" id="WP_000906902.1">
    <property type="nucleotide sequence ID" value="NZ_JH791885.1"/>
</dbReference>
<gene>
    <name evidence="1" type="ORF">IK5_05907</name>
</gene>
<dbReference type="Proteomes" id="UP000006967">
    <property type="component" value="Unassembled WGS sequence"/>
</dbReference>
<protein>
    <submittedName>
        <fullName evidence="1">Uncharacterized protein</fullName>
    </submittedName>
</protein>
<organism evidence="1 2">
    <name type="scientific">Bacillus cereus VD154</name>
    <dbReference type="NCBI Taxonomy" id="1053238"/>
    <lineage>
        <taxon>Bacteria</taxon>
        <taxon>Bacillati</taxon>
        <taxon>Bacillota</taxon>
        <taxon>Bacilli</taxon>
        <taxon>Bacillales</taxon>
        <taxon>Bacillaceae</taxon>
        <taxon>Bacillus</taxon>
        <taxon>Bacillus cereus group</taxon>
    </lineage>
</organism>
<proteinExistence type="predicted"/>
<dbReference type="AlphaFoldDB" id="A0A9W5NZJ2"/>
<comment type="caution">
    <text evidence="1">The sequence shown here is derived from an EMBL/GenBank/DDBJ whole genome shotgun (WGS) entry which is preliminary data.</text>
</comment>
<sequence>MLIPISNSDPSIHEITNVYATTLNVNEYPHSNEDFAFSSIIGVSILLEASLNYNIGITDENGTISGNEFPFEKGVIDNSLGSLQIVK</sequence>
<evidence type="ECO:0000313" key="2">
    <source>
        <dbReference type="Proteomes" id="UP000006967"/>
    </source>
</evidence>